<evidence type="ECO:0000313" key="2">
    <source>
        <dbReference type="Proteomes" id="UP000283616"/>
    </source>
</evidence>
<dbReference type="Proteomes" id="UP000283616">
    <property type="component" value="Unassembled WGS sequence"/>
</dbReference>
<dbReference type="AlphaFoldDB" id="A0A1H7WAP6"/>
<accession>A0A1H7WAP6</accession>
<reference evidence="1 2" key="1">
    <citation type="submission" date="2018-08" db="EMBL/GenBank/DDBJ databases">
        <title>A genome reference for cultivated species of the human gut microbiota.</title>
        <authorList>
            <person name="Zou Y."/>
            <person name="Xue W."/>
            <person name="Luo G."/>
        </authorList>
    </citation>
    <scope>NUCLEOTIDE SEQUENCE [LARGE SCALE GENOMIC DNA]</scope>
    <source>
        <strain evidence="1 2">AF37-12</strain>
    </source>
</reference>
<comment type="caution">
    <text evidence="1">The sequence shown here is derived from an EMBL/GenBank/DDBJ whole genome shotgun (WGS) entry which is preliminary data.</text>
</comment>
<dbReference type="RefSeq" id="WP_074859426.1">
    <property type="nucleotide sequence ID" value="NZ_CP134820.1"/>
</dbReference>
<evidence type="ECO:0000313" key="1">
    <source>
        <dbReference type="EMBL" id="RHL60519.1"/>
    </source>
</evidence>
<protein>
    <submittedName>
        <fullName evidence="1">Uncharacterized protein</fullName>
    </submittedName>
</protein>
<organism evidence="1 2">
    <name type="scientific">Bacteroides thetaiotaomicron</name>
    <dbReference type="NCBI Taxonomy" id="818"/>
    <lineage>
        <taxon>Bacteria</taxon>
        <taxon>Pseudomonadati</taxon>
        <taxon>Bacteroidota</taxon>
        <taxon>Bacteroidia</taxon>
        <taxon>Bacteroidales</taxon>
        <taxon>Bacteroidaceae</taxon>
        <taxon>Bacteroides</taxon>
    </lineage>
</organism>
<dbReference type="EMBL" id="QROV01000008">
    <property type="protein sequence ID" value="RHL60519.1"/>
    <property type="molecule type" value="Genomic_DNA"/>
</dbReference>
<name>A0A1H7WAP6_BACT4</name>
<proteinExistence type="predicted"/>
<sequence length="292" mass="34567">MSRYIPIAIIRIEHTYYDSFMNRNVILEPTSDTRKLMRQRGVMFVPTGTNEWQWAMPDDAPGFMDDDVLEVSMRVKDPYFLQQIESKGYEPGSFYLFSIENGVVEVNADYVWKKETEEQRLKNEFCRMKLEPVKSAPERLRRLHTKMEQLEKEGDGEETGKRLEAVKQEIRELQEICCPKFTLRFSSPAYYWEYLCIFKDENDTRGEKLSLRTSGDKVTFGLPEKYEKKELGTNVWRIVSTERIMLKKQYQVPILLYIGTRVESRFISPPQPGKFLSDFPHTLREICYISER</sequence>
<gene>
    <name evidence="1" type="ORF">DW011_08685</name>
</gene>